<dbReference type="AlphaFoldDB" id="A0A5B0LP64"/>
<name>A0A5B0LP64_PUCGR</name>
<gene>
    <name evidence="2" type="ORF">PGT21_008430</name>
</gene>
<accession>A0A5B0LP64</accession>
<dbReference type="EMBL" id="VSWC01000196">
    <property type="protein sequence ID" value="KAA1065723.1"/>
    <property type="molecule type" value="Genomic_DNA"/>
</dbReference>
<protein>
    <submittedName>
        <fullName evidence="2">Uncharacterized protein</fullName>
    </submittedName>
</protein>
<proteinExistence type="predicted"/>
<comment type="caution">
    <text evidence="2">The sequence shown here is derived from an EMBL/GenBank/DDBJ whole genome shotgun (WGS) entry which is preliminary data.</text>
</comment>
<dbReference type="OrthoDB" id="5539371at2759"/>
<sequence>MHPYNLNSSKKKEKKKHKKQRRDEKESNEDSPGSSEPSEGWPNPPSQAHILRPLYMICVRPTYGNVIKTKPCAIGIQPSPVMPIAKVVPPPLSASALASLEPDEVNHRPLPRLRLRQTRGPWRPGAMGIRARHAPR</sequence>
<feature type="region of interest" description="Disordered" evidence="1">
    <location>
        <begin position="1"/>
        <end position="46"/>
    </location>
</feature>
<evidence type="ECO:0000313" key="2">
    <source>
        <dbReference type="EMBL" id="KAA1065723.1"/>
    </source>
</evidence>
<evidence type="ECO:0000256" key="1">
    <source>
        <dbReference type="SAM" id="MobiDB-lite"/>
    </source>
</evidence>
<keyword evidence="3" id="KW-1185">Reference proteome</keyword>
<reference evidence="2 3" key="1">
    <citation type="submission" date="2019-05" db="EMBL/GenBank/DDBJ databases">
        <title>Emergence of the Ug99 lineage of the wheat stem rust pathogen through somatic hybridization.</title>
        <authorList>
            <person name="Li F."/>
            <person name="Upadhyaya N.M."/>
            <person name="Sperschneider J."/>
            <person name="Matny O."/>
            <person name="Nguyen-Phuc H."/>
            <person name="Mago R."/>
            <person name="Raley C."/>
            <person name="Miller M.E."/>
            <person name="Silverstein K.A.T."/>
            <person name="Henningsen E."/>
            <person name="Hirsch C.D."/>
            <person name="Visser B."/>
            <person name="Pretorius Z.A."/>
            <person name="Steffenson B.J."/>
            <person name="Schwessinger B."/>
            <person name="Dodds P.N."/>
            <person name="Figueroa M."/>
        </authorList>
    </citation>
    <scope>NUCLEOTIDE SEQUENCE [LARGE SCALE GENOMIC DNA]</scope>
    <source>
        <strain evidence="2">21-0</strain>
    </source>
</reference>
<organism evidence="2 3">
    <name type="scientific">Puccinia graminis f. sp. tritici</name>
    <dbReference type="NCBI Taxonomy" id="56615"/>
    <lineage>
        <taxon>Eukaryota</taxon>
        <taxon>Fungi</taxon>
        <taxon>Dikarya</taxon>
        <taxon>Basidiomycota</taxon>
        <taxon>Pucciniomycotina</taxon>
        <taxon>Pucciniomycetes</taxon>
        <taxon>Pucciniales</taxon>
        <taxon>Pucciniaceae</taxon>
        <taxon>Puccinia</taxon>
    </lineage>
</organism>
<feature type="compositionally biased region" description="Basic residues" evidence="1">
    <location>
        <begin position="9"/>
        <end position="20"/>
    </location>
</feature>
<dbReference type="Proteomes" id="UP000324748">
    <property type="component" value="Unassembled WGS sequence"/>
</dbReference>
<feature type="compositionally biased region" description="Low complexity" evidence="1">
    <location>
        <begin position="30"/>
        <end position="41"/>
    </location>
</feature>
<evidence type="ECO:0000313" key="3">
    <source>
        <dbReference type="Proteomes" id="UP000324748"/>
    </source>
</evidence>